<dbReference type="Pfam" id="PF04655">
    <property type="entry name" value="APH_6_hur"/>
    <property type="match status" value="1"/>
</dbReference>
<keyword evidence="1" id="KW-0808">Transferase</keyword>
<dbReference type="SUPFAM" id="SSF56112">
    <property type="entry name" value="Protein kinase-like (PK-like)"/>
    <property type="match status" value="1"/>
</dbReference>
<keyword evidence="1" id="KW-0418">Kinase</keyword>
<sequence>MRLPDKFINTIKGVHQDAGEQWLANFDELIWYCEWKWSLKVMEPFPLSFNFAAPVILQDGRQAVLKLCVPGKEFITEKEALIAYRGSGIAELMDYDSDRGIMLLERLNPGETLKTIHNDEEATRIAAGVMKKLHKPASTSHFGVFPTIQQWSQGLLNLRQRFDGGTGPLPERLVRKAELYFPELISTMKDPHLLHGDLHHENILSAEREPWLAIDPKGLIGEREYEVISFLLNNLPDSDKSRITERRVDIFANELQLRKDRILSWAFCHSILSAWWCVEDNAGSADSSLEMAMIFDNLRSRSVTTNG</sequence>
<keyword evidence="2" id="KW-1185">Reference proteome</keyword>
<dbReference type="EMBL" id="JXAL01000033">
    <property type="protein sequence ID" value="KIL34354.1"/>
    <property type="molecule type" value="Genomic_DNA"/>
</dbReference>
<dbReference type="GO" id="GO:0016301">
    <property type="term" value="F:kinase activity"/>
    <property type="evidence" value="ECO:0007669"/>
    <property type="project" value="UniProtKB-KW"/>
</dbReference>
<organism evidence="1 2">
    <name type="scientific">Cohnella kolymensis</name>
    <dbReference type="NCBI Taxonomy" id="1590652"/>
    <lineage>
        <taxon>Bacteria</taxon>
        <taxon>Bacillati</taxon>
        <taxon>Bacillota</taxon>
        <taxon>Bacilli</taxon>
        <taxon>Bacillales</taxon>
        <taxon>Paenibacillaceae</taxon>
        <taxon>Cohnella</taxon>
    </lineage>
</organism>
<dbReference type="Gene3D" id="3.90.1200.10">
    <property type="match status" value="1"/>
</dbReference>
<dbReference type="InterPro" id="IPR006748">
    <property type="entry name" value="NH2Glyco/OHUrea_AB-resist_kin"/>
</dbReference>
<dbReference type="RefSeq" id="WP_041067332.1">
    <property type="nucleotide sequence ID" value="NZ_JXAL01000033.1"/>
</dbReference>
<reference evidence="1 2" key="1">
    <citation type="submission" date="2014-12" db="EMBL/GenBank/DDBJ databases">
        <title>Draft genome sequence of Cohnella kolymensis strain B-2846.</title>
        <authorList>
            <person name="Karlyshev A.V."/>
            <person name="Kudryashova E.B."/>
        </authorList>
    </citation>
    <scope>NUCLEOTIDE SEQUENCE [LARGE SCALE GENOMIC DNA]</scope>
    <source>
        <strain evidence="1 2">VKM B-2846</strain>
    </source>
</reference>
<accession>A0ABR4ZZV9</accession>
<evidence type="ECO:0000313" key="1">
    <source>
        <dbReference type="EMBL" id="KIL34354.1"/>
    </source>
</evidence>
<evidence type="ECO:0000313" key="2">
    <source>
        <dbReference type="Proteomes" id="UP000054526"/>
    </source>
</evidence>
<dbReference type="Proteomes" id="UP000054526">
    <property type="component" value="Unassembled WGS sequence"/>
</dbReference>
<protein>
    <submittedName>
        <fullName evidence="1">Kinase</fullName>
    </submittedName>
</protein>
<proteinExistence type="predicted"/>
<dbReference type="InterPro" id="IPR011009">
    <property type="entry name" value="Kinase-like_dom_sf"/>
</dbReference>
<gene>
    <name evidence="1" type="ORF">SD71_20185</name>
</gene>
<comment type="caution">
    <text evidence="1">The sequence shown here is derived from an EMBL/GenBank/DDBJ whole genome shotgun (WGS) entry which is preliminary data.</text>
</comment>
<name>A0ABR4ZZV9_9BACL</name>